<keyword evidence="2" id="KW-0677">Repeat</keyword>
<dbReference type="InterPro" id="IPR019775">
    <property type="entry name" value="WD40_repeat_CS"/>
</dbReference>
<feature type="compositionally biased region" description="Basic and acidic residues" evidence="4">
    <location>
        <begin position="17"/>
        <end position="26"/>
    </location>
</feature>
<dbReference type="SUPFAM" id="SSF56112">
    <property type="entry name" value="Protein kinase-like (PK-like)"/>
    <property type="match status" value="1"/>
</dbReference>
<protein>
    <submittedName>
        <fullName evidence="5">Uncharacterized protein</fullName>
    </submittedName>
</protein>
<dbReference type="SMART" id="SM00320">
    <property type="entry name" value="WD40"/>
    <property type="match status" value="7"/>
</dbReference>
<dbReference type="PANTHER" id="PTHR44218:SF4">
    <property type="entry name" value="PROTEIN SUPPRESSOR OF PHYA-105 1-LIKE ISOFORM X1"/>
    <property type="match status" value="1"/>
</dbReference>
<dbReference type="InterPro" id="IPR044630">
    <property type="entry name" value="SPA1/2/3/4"/>
</dbReference>
<dbReference type="InterPro" id="IPR001680">
    <property type="entry name" value="WD40_rpt"/>
</dbReference>
<gene>
    <name evidence="5" type="ORF">DH2020_023075</name>
</gene>
<dbReference type="InterPro" id="IPR015943">
    <property type="entry name" value="WD40/YVTN_repeat-like_dom_sf"/>
</dbReference>
<dbReference type="Gene3D" id="2.130.10.10">
    <property type="entry name" value="YVTN repeat-like/Quinoprotein amine dehydrogenase"/>
    <property type="match status" value="1"/>
</dbReference>
<keyword evidence="6" id="KW-1185">Reference proteome</keyword>
<evidence type="ECO:0000256" key="2">
    <source>
        <dbReference type="ARBA" id="ARBA00022737"/>
    </source>
</evidence>
<dbReference type="InterPro" id="IPR036322">
    <property type="entry name" value="WD40_repeat_dom_sf"/>
</dbReference>
<accession>A0ABR0W506</accession>
<sequence length="888" mass="99961">MEQSQEDIAANETAESAEFRRNDRNIPTDPIEMSLGGPTPSSTGPYSVNDAGLRVEEVNVRNYRYQNASGVGCSRSTNEEISQEGRYSYKLACEGPQSRSGDGDLISENKDSARLSSRGDLRRTRLSFQDAKHLSSNQNNANSNRISTQLPEGPKNIISSNRTQYSSSFSKFFLGKYPKPAKKDVLCENPRASFESCTATMAQNTNSDSLMNTNSVVSQLNSHDIVTEGSELPHCGTNLREWLESKGFRASKTDRLRLFRQIVQTVDFAHCRGIGLLDLRPSSFILSETADVKYIGPLMECELLSENQDNTKKRGLEQENSARDNFRIKMQKLGEDKSGRLNRKTSNQFIPEIIDTKNSYDSKWQAQKCWPTSDGVQLERKWYAFPEGEILQSELLYGSESTSLNNDEDSCADMIDDAESDLLLHFLVLLMQHKQNKAFNLLEDMEFLDLDIKVIERSHASRRSSDTTRSQIPCSSISRTNLLRDKLLGNIGELENAYFSLRSHAQLTEMPEIDRSDKEVLKKRERWQTQNNLQTMEEKSVDRVGTFFDGICKFARYNNFEVCGTLRNGDILDSNNVICSLSFDREEEYIAAAGVSKKIKIFELGSLLNDNIDVQYPVLEMSNKSKFSCICWNNYIRNYLVSSDYDGIVQIWDAGTGQGFAQYKEHQKRAWSVDFSRVDPTKFASGGDDCSIRLWNTNEKSSVGTIWNPANICCVQFSAYSSHLLAFGSADYKIYCYDLRHTKIPWCTLAGHGNAVSYVRFLDSDTIVSASTDNTLKLWDLKKTSLEGLSPNACSLTFSGHTNEKNFVGLGVLDGYIACGSETNEVYAYYRSLPMPITSHKFGSIDPISGHETTDGNRHFVSSVCWRRKSQMIAAANSSGSIKILRMV</sequence>
<feature type="repeat" description="WD" evidence="3">
    <location>
        <begin position="749"/>
        <end position="782"/>
    </location>
</feature>
<feature type="region of interest" description="Disordered" evidence="4">
    <location>
        <begin position="1"/>
        <end position="47"/>
    </location>
</feature>
<dbReference type="InterPro" id="IPR011009">
    <property type="entry name" value="Kinase-like_dom_sf"/>
</dbReference>
<evidence type="ECO:0000256" key="4">
    <source>
        <dbReference type="SAM" id="MobiDB-lite"/>
    </source>
</evidence>
<feature type="compositionally biased region" description="Basic and acidic residues" evidence="4">
    <location>
        <begin position="107"/>
        <end position="123"/>
    </location>
</feature>
<organism evidence="5 6">
    <name type="scientific">Rehmannia glutinosa</name>
    <name type="common">Chinese foxglove</name>
    <dbReference type="NCBI Taxonomy" id="99300"/>
    <lineage>
        <taxon>Eukaryota</taxon>
        <taxon>Viridiplantae</taxon>
        <taxon>Streptophyta</taxon>
        <taxon>Embryophyta</taxon>
        <taxon>Tracheophyta</taxon>
        <taxon>Spermatophyta</taxon>
        <taxon>Magnoliopsida</taxon>
        <taxon>eudicotyledons</taxon>
        <taxon>Gunneridae</taxon>
        <taxon>Pentapetalae</taxon>
        <taxon>asterids</taxon>
        <taxon>lamiids</taxon>
        <taxon>Lamiales</taxon>
        <taxon>Orobanchaceae</taxon>
        <taxon>Rehmannieae</taxon>
        <taxon>Rehmannia</taxon>
    </lineage>
</organism>
<feature type="compositionally biased region" description="Polar residues" evidence="4">
    <location>
        <begin position="134"/>
        <end position="150"/>
    </location>
</feature>
<proteinExistence type="predicted"/>
<dbReference type="PRINTS" id="PR00320">
    <property type="entry name" value="GPROTEINBRPT"/>
</dbReference>
<evidence type="ECO:0000256" key="3">
    <source>
        <dbReference type="PROSITE-ProRule" id="PRU00221"/>
    </source>
</evidence>
<dbReference type="PANTHER" id="PTHR44218">
    <property type="entry name" value="PROTEIN SPA1-RELATED 2"/>
    <property type="match status" value="1"/>
</dbReference>
<dbReference type="PROSITE" id="PS00678">
    <property type="entry name" value="WD_REPEATS_1"/>
    <property type="match status" value="1"/>
</dbReference>
<reference evidence="5 6" key="1">
    <citation type="journal article" date="2021" name="Comput. Struct. Biotechnol. J.">
        <title>De novo genome assembly of the potent medicinal plant Rehmannia glutinosa using nanopore technology.</title>
        <authorList>
            <person name="Ma L."/>
            <person name="Dong C."/>
            <person name="Song C."/>
            <person name="Wang X."/>
            <person name="Zheng X."/>
            <person name="Niu Y."/>
            <person name="Chen S."/>
            <person name="Feng W."/>
        </authorList>
    </citation>
    <scope>NUCLEOTIDE SEQUENCE [LARGE SCALE GENOMIC DNA]</scope>
    <source>
        <strain evidence="5">DH-2019</strain>
    </source>
</reference>
<dbReference type="PROSITE" id="PS50294">
    <property type="entry name" value="WD_REPEATS_REGION"/>
    <property type="match status" value="1"/>
</dbReference>
<dbReference type="Pfam" id="PF00400">
    <property type="entry name" value="WD40"/>
    <property type="match status" value="2"/>
</dbReference>
<dbReference type="EMBL" id="JABTTQ020000013">
    <property type="protein sequence ID" value="KAK6142727.1"/>
    <property type="molecule type" value="Genomic_DNA"/>
</dbReference>
<feature type="region of interest" description="Disordered" evidence="4">
    <location>
        <begin position="93"/>
        <end position="159"/>
    </location>
</feature>
<dbReference type="InterPro" id="IPR020472">
    <property type="entry name" value="WD40_PAC1"/>
</dbReference>
<dbReference type="PROSITE" id="PS50082">
    <property type="entry name" value="WD_REPEATS_2"/>
    <property type="match status" value="2"/>
</dbReference>
<comment type="caution">
    <text evidence="5">The sequence shown here is derived from an EMBL/GenBank/DDBJ whole genome shotgun (WGS) entry which is preliminary data.</text>
</comment>
<name>A0ABR0W506_REHGL</name>
<dbReference type="SUPFAM" id="SSF50978">
    <property type="entry name" value="WD40 repeat-like"/>
    <property type="match status" value="1"/>
</dbReference>
<evidence type="ECO:0000313" key="6">
    <source>
        <dbReference type="Proteomes" id="UP001318860"/>
    </source>
</evidence>
<evidence type="ECO:0000256" key="1">
    <source>
        <dbReference type="ARBA" id="ARBA00022574"/>
    </source>
</evidence>
<feature type="repeat" description="WD" evidence="3">
    <location>
        <begin position="663"/>
        <end position="705"/>
    </location>
</feature>
<dbReference type="Gene3D" id="1.10.510.10">
    <property type="entry name" value="Transferase(Phosphotransferase) domain 1"/>
    <property type="match status" value="1"/>
</dbReference>
<evidence type="ECO:0000313" key="5">
    <source>
        <dbReference type="EMBL" id="KAK6142727.1"/>
    </source>
</evidence>
<dbReference type="Proteomes" id="UP001318860">
    <property type="component" value="Unassembled WGS sequence"/>
</dbReference>
<keyword evidence="1 3" id="KW-0853">WD repeat</keyword>